<comment type="caution">
    <text evidence="3">The sequence shown here is derived from an EMBL/GenBank/DDBJ whole genome shotgun (WGS) entry which is preliminary data.</text>
</comment>
<dbReference type="SUPFAM" id="SSF51445">
    <property type="entry name" value="(Trans)glycosidases"/>
    <property type="match status" value="1"/>
</dbReference>
<reference evidence="3" key="1">
    <citation type="submission" date="2017-12" db="EMBL/GenBank/DDBJ databases">
        <title>Gene loss provides genomic basis for host adaptation in cereal stripe rust fungi.</title>
        <authorList>
            <person name="Xia C."/>
        </authorList>
    </citation>
    <scope>NUCLEOTIDE SEQUENCE [LARGE SCALE GENOMIC DNA]</scope>
    <source>
        <strain evidence="3">93-210</strain>
    </source>
</reference>
<dbReference type="VEuPathDB" id="FungiDB:PSHT_10137"/>
<evidence type="ECO:0000256" key="1">
    <source>
        <dbReference type="SAM" id="MobiDB-lite"/>
    </source>
</evidence>
<dbReference type="InterPro" id="IPR017853">
    <property type="entry name" value="GH"/>
</dbReference>
<dbReference type="InterPro" id="IPR029070">
    <property type="entry name" value="Chitinase_insertion_sf"/>
</dbReference>
<dbReference type="InterPro" id="IPR050314">
    <property type="entry name" value="Glycosyl_Hydrlase_18"/>
</dbReference>
<dbReference type="InterPro" id="IPR011583">
    <property type="entry name" value="Chitinase_II/V-like_cat"/>
</dbReference>
<dbReference type="VEuPathDB" id="FungiDB:PSTT_06267"/>
<feature type="domain" description="GH18" evidence="2">
    <location>
        <begin position="213"/>
        <end position="596"/>
    </location>
</feature>
<dbReference type="GO" id="GO:0004568">
    <property type="term" value="F:chitinase activity"/>
    <property type="evidence" value="ECO:0007669"/>
    <property type="project" value="TreeGrafter"/>
</dbReference>
<dbReference type="Pfam" id="PF00704">
    <property type="entry name" value="Glyco_hydro_18"/>
    <property type="match status" value="1"/>
</dbReference>
<protein>
    <recommendedName>
        <fullName evidence="2">GH18 domain-containing protein</fullName>
    </recommendedName>
</protein>
<dbReference type="EMBL" id="PKSL01000048">
    <property type="protein sequence ID" value="POW10238.1"/>
    <property type="molecule type" value="Genomic_DNA"/>
</dbReference>
<keyword evidence="4" id="KW-1185">Reference proteome</keyword>
<dbReference type="GO" id="GO:0005975">
    <property type="term" value="P:carbohydrate metabolic process"/>
    <property type="evidence" value="ECO:0007669"/>
    <property type="project" value="InterPro"/>
</dbReference>
<evidence type="ECO:0000313" key="4">
    <source>
        <dbReference type="Proteomes" id="UP000239156"/>
    </source>
</evidence>
<dbReference type="Gene3D" id="3.20.20.80">
    <property type="entry name" value="Glycosidases"/>
    <property type="match status" value="1"/>
</dbReference>
<name>A0A2S4VLB8_9BASI</name>
<dbReference type="GO" id="GO:0008061">
    <property type="term" value="F:chitin binding"/>
    <property type="evidence" value="ECO:0007669"/>
    <property type="project" value="InterPro"/>
</dbReference>
<gene>
    <name evidence="3" type="ORF">PSTT_06267</name>
</gene>
<dbReference type="Gene3D" id="3.10.50.10">
    <property type="match status" value="1"/>
</dbReference>
<proteinExistence type="predicted"/>
<organism evidence="3 4">
    <name type="scientific">Puccinia striiformis</name>
    <dbReference type="NCBI Taxonomy" id="27350"/>
    <lineage>
        <taxon>Eukaryota</taxon>
        <taxon>Fungi</taxon>
        <taxon>Dikarya</taxon>
        <taxon>Basidiomycota</taxon>
        <taxon>Pucciniomycotina</taxon>
        <taxon>Pucciniomycetes</taxon>
        <taxon>Pucciniales</taxon>
        <taxon>Pucciniaceae</taxon>
        <taxon>Puccinia</taxon>
    </lineage>
</organism>
<evidence type="ECO:0000313" key="3">
    <source>
        <dbReference type="EMBL" id="POW10238.1"/>
    </source>
</evidence>
<dbReference type="AlphaFoldDB" id="A0A2S4VLB8"/>
<dbReference type="GO" id="GO:0006032">
    <property type="term" value="P:chitin catabolic process"/>
    <property type="evidence" value="ECO:0007669"/>
    <property type="project" value="TreeGrafter"/>
</dbReference>
<dbReference type="InterPro" id="IPR001223">
    <property type="entry name" value="Glyco_hydro18_cat"/>
</dbReference>
<dbReference type="PANTHER" id="PTHR11177:SF317">
    <property type="entry name" value="CHITINASE 12-RELATED"/>
    <property type="match status" value="1"/>
</dbReference>
<dbReference type="PROSITE" id="PS51910">
    <property type="entry name" value="GH18_2"/>
    <property type="match status" value="1"/>
</dbReference>
<dbReference type="FunFam" id="3.10.50.10:FF:000011">
    <property type="entry name" value="Uncharacterized protein"/>
    <property type="match status" value="1"/>
</dbReference>
<evidence type="ECO:0000259" key="2">
    <source>
        <dbReference type="PROSITE" id="PS51910"/>
    </source>
</evidence>
<dbReference type="SMART" id="SM00636">
    <property type="entry name" value="Glyco_18"/>
    <property type="match status" value="1"/>
</dbReference>
<dbReference type="PANTHER" id="PTHR11177">
    <property type="entry name" value="CHITINASE"/>
    <property type="match status" value="1"/>
</dbReference>
<dbReference type="GO" id="GO:0005576">
    <property type="term" value="C:extracellular region"/>
    <property type="evidence" value="ECO:0007669"/>
    <property type="project" value="TreeGrafter"/>
</dbReference>
<feature type="region of interest" description="Disordered" evidence="1">
    <location>
        <begin position="145"/>
        <end position="170"/>
    </location>
</feature>
<feature type="compositionally biased region" description="Low complexity" evidence="1">
    <location>
        <begin position="145"/>
        <end position="162"/>
    </location>
</feature>
<dbReference type="Proteomes" id="UP000239156">
    <property type="component" value="Unassembled WGS sequence"/>
</dbReference>
<accession>A0A2S4VLB8</accession>
<sequence>MDVDGRLGFLRGLGYQCTNSGRQTGHRLVPMGPRSAPGAQASGIIHMFVYKTWNVSAKSQIGSRSCTAAFDPVSCLGKAHPVIGGLSTTKYLTYLSQSSKPYLSTDTIPTTGTTYIMVSQLLKIFLYSLPALATSQQTPNRVSVSISSTSSSSEAHSNTSNTKVSYSTDLPAGSPPIIPVNGVIGGNTTTITNVSGGDQNHNATAIPKQTGARKLAGYYPVYNSEGQSVSQLRFDLYDEIIFFAATTTDNFTLGTDKMSQNEWDNLAFDFVKSCKDHSVQPTYTVGGWGGSRYFSPLAATAENRTAFAESTINFAKKYGFEGIDFDWEYAGIQGIGCNIISDEDVQNQQLLLKEVKSKWPEGKLSVAQSIAGIRDPNYQKLPASNVTIMAEVVDNLRIMAYDVHGSWTKTTGPNAPIRAQCADPDNQLSVETAIDIYLKQGFKPEQLSLGIPGYAKSWTLAKPELAPRIVGNYTSYYYQNFTGIPAGGKFDDKPGTDVCGQQTTYGGSWLTRELVQDGYLSQDETSGGKGYTKYYDECSGEPFLASDTTLISYDDTESTVSKVVYAKSKGLGGIYFFDTMGPMDDTVNAARTALLN</sequence>